<feature type="compositionally biased region" description="Basic and acidic residues" evidence="1">
    <location>
        <begin position="12"/>
        <end position="22"/>
    </location>
</feature>
<keyword evidence="3" id="KW-1185">Reference proteome</keyword>
<proteinExistence type="predicted"/>
<dbReference type="Proteomes" id="UP001292094">
    <property type="component" value="Unassembled WGS sequence"/>
</dbReference>
<organism evidence="2 3">
    <name type="scientific">Petrolisthes manimaculis</name>
    <dbReference type="NCBI Taxonomy" id="1843537"/>
    <lineage>
        <taxon>Eukaryota</taxon>
        <taxon>Metazoa</taxon>
        <taxon>Ecdysozoa</taxon>
        <taxon>Arthropoda</taxon>
        <taxon>Crustacea</taxon>
        <taxon>Multicrustacea</taxon>
        <taxon>Malacostraca</taxon>
        <taxon>Eumalacostraca</taxon>
        <taxon>Eucarida</taxon>
        <taxon>Decapoda</taxon>
        <taxon>Pleocyemata</taxon>
        <taxon>Anomura</taxon>
        <taxon>Galatheoidea</taxon>
        <taxon>Porcellanidae</taxon>
        <taxon>Petrolisthes</taxon>
    </lineage>
</organism>
<feature type="region of interest" description="Disordered" evidence="1">
    <location>
        <begin position="1"/>
        <end position="50"/>
    </location>
</feature>
<protein>
    <submittedName>
        <fullName evidence="2">Uncharacterized protein</fullName>
    </submittedName>
</protein>
<evidence type="ECO:0000256" key="1">
    <source>
        <dbReference type="SAM" id="MobiDB-lite"/>
    </source>
</evidence>
<dbReference type="AlphaFoldDB" id="A0AAE1NYP2"/>
<feature type="non-terminal residue" evidence="2">
    <location>
        <position position="1"/>
    </location>
</feature>
<gene>
    <name evidence="2" type="ORF">Pmani_029434</name>
</gene>
<evidence type="ECO:0000313" key="3">
    <source>
        <dbReference type="Proteomes" id="UP001292094"/>
    </source>
</evidence>
<dbReference type="EMBL" id="JAWZYT010003475">
    <property type="protein sequence ID" value="KAK4298193.1"/>
    <property type="molecule type" value="Genomic_DNA"/>
</dbReference>
<feature type="compositionally biased region" description="Basic and acidic residues" evidence="1">
    <location>
        <begin position="35"/>
        <end position="50"/>
    </location>
</feature>
<accession>A0AAE1NYP2</accession>
<reference evidence="2" key="1">
    <citation type="submission" date="2023-11" db="EMBL/GenBank/DDBJ databases">
        <title>Genome assemblies of two species of porcelain crab, Petrolisthes cinctipes and Petrolisthes manimaculis (Anomura: Porcellanidae).</title>
        <authorList>
            <person name="Angst P."/>
        </authorList>
    </citation>
    <scope>NUCLEOTIDE SEQUENCE</scope>
    <source>
        <strain evidence="2">PB745_02</strain>
        <tissue evidence="2">Gill</tissue>
    </source>
</reference>
<name>A0AAE1NYP2_9EUCA</name>
<comment type="caution">
    <text evidence="2">The sequence shown here is derived from an EMBL/GenBank/DDBJ whole genome shotgun (WGS) entry which is preliminary data.</text>
</comment>
<sequence>MDGKGEWAVMEGKGEGKGEGKEGTLGSKTVPGKVGKRDWTDKNKEEDRQGVCVRDEDNQLWEKQAVLRSFYIKNIDYLTQQEQEPGTAVEADGSSLAAD</sequence>
<evidence type="ECO:0000313" key="2">
    <source>
        <dbReference type="EMBL" id="KAK4298193.1"/>
    </source>
</evidence>